<feature type="transmembrane region" description="Helical" evidence="8">
    <location>
        <begin position="81"/>
        <end position="103"/>
    </location>
</feature>
<evidence type="ECO:0000256" key="8">
    <source>
        <dbReference type="RuleBase" id="RU362088"/>
    </source>
</evidence>
<organism evidence="10 11">
    <name type="scientific">Eleusine coracana subsp. coracana</name>
    <dbReference type="NCBI Taxonomy" id="191504"/>
    <lineage>
        <taxon>Eukaryota</taxon>
        <taxon>Viridiplantae</taxon>
        <taxon>Streptophyta</taxon>
        <taxon>Embryophyta</taxon>
        <taxon>Tracheophyta</taxon>
        <taxon>Spermatophyta</taxon>
        <taxon>Magnoliopsida</taxon>
        <taxon>Liliopsida</taxon>
        <taxon>Poales</taxon>
        <taxon>Poaceae</taxon>
        <taxon>PACMAD clade</taxon>
        <taxon>Chloridoideae</taxon>
        <taxon>Cynodonteae</taxon>
        <taxon>Eleusininae</taxon>
        <taxon>Eleusine</taxon>
    </lineage>
</organism>
<feature type="transmembrane region" description="Helical" evidence="8">
    <location>
        <begin position="182"/>
        <end position="202"/>
    </location>
</feature>
<evidence type="ECO:0000256" key="2">
    <source>
        <dbReference type="ARBA" id="ARBA00006939"/>
    </source>
</evidence>
<comment type="caution">
    <text evidence="8">Lacks conserved residue(s) required for the propagation of feature annotation.</text>
</comment>
<proteinExistence type="inferred from homology"/>
<dbReference type="NCBIfam" id="TIGR00820">
    <property type="entry name" value="zip"/>
    <property type="match status" value="1"/>
</dbReference>
<protein>
    <submittedName>
        <fullName evidence="10">Uncharacterized protein</fullName>
    </submittedName>
</protein>
<dbReference type="InterPro" id="IPR003689">
    <property type="entry name" value="ZIP"/>
</dbReference>
<dbReference type="Pfam" id="PF02535">
    <property type="entry name" value="Zip"/>
    <property type="match status" value="1"/>
</dbReference>
<accession>A0AAV5EC26</accession>
<keyword evidence="6 8" id="KW-0406">Ion transport</keyword>
<feature type="chain" id="PRO_5043472937" evidence="9">
    <location>
        <begin position="24"/>
        <end position="203"/>
    </location>
</feature>
<comment type="subcellular location">
    <subcellularLocation>
        <location evidence="1">Cell membrane</location>
        <topology evidence="1">Multi-pass membrane protein</topology>
    </subcellularLocation>
    <subcellularLocation>
        <location evidence="8">Membrane</location>
        <topology evidence="8">Multi-pass membrane protein</topology>
    </subcellularLocation>
</comment>
<reference evidence="10" key="2">
    <citation type="submission" date="2021-12" db="EMBL/GenBank/DDBJ databases">
        <title>Resequencing data analysis of finger millet.</title>
        <authorList>
            <person name="Hatakeyama M."/>
            <person name="Aluri S."/>
            <person name="Balachadran M.T."/>
            <person name="Sivarajan S.R."/>
            <person name="Poveda L."/>
            <person name="Shimizu-Inatsugi R."/>
            <person name="Schlapbach R."/>
            <person name="Sreeman S.M."/>
            <person name="Shimizu K.K."/>
        </authorList>
    </citation>
    <scope>NUCLEOTIDE SEQUENCE</scope>
</reference>
<gene>
    <name evidence="10" type="primary">gb07658</name>
    <name evidence="10" type="ORF">PR202_gb07658</name>
</gene>
<evidence type="ECO:0000256" key="9">
    <source>
        <dbReference type="SAM" id="SignalP"/>
    </source>
</evidence>
<feature type="transmembrane region" description="Helical" evidence="8">
    <location>
        <begin position="143"/>
        <end position="162"/>
    </location>
</feature>
<evidence type="ECO:0000256" key="7">
    <source>
        <dbReference type="ARBA" id="ARBA00023136"/>
    </source>
</evidence>
<keyword evidence="7 8" id="KW-0472">Membrane</keyword>
<feature type="transmembrane region" description="Helical" evidence="8">
    <location>
        <begin position="49"/>
        <end position="69"/>
    </location>
</feature>
<comment type="similarity">
    <text evidence="2 8">Belongs to the ZIP transporter (TC 2.A.5) family.</text>
</comment>
<dbReference type="InterPro" id="IPR004698">
    <property type="entry name" value="Zn/Fe_permease_fun/pln"/>
</dbReference>
<keyword evidence="4 8" id="KW-0812">Transmembrane</keyword>
<dbReference type="AlphaFoldDB" id="A0AAV5EC26"/>
<dbReference type="PANTHER" id="PTHR11040">
    <property type="entry name" value="ZINC/IRON TRANSPORTER"/>
    <property type="match status" value="1"/>
</dbReference>
<sequence>MANPRLQLILAAATVTLCGSAHSQATHGSVVSGDGGNNDSTQQTLRHRVISQVLELGIVVHSVIIGISLGASKDPSNIKPLMIALSFHQMFEGIGLGGCITQANFKLRSLVMMVAFFCLTTPLGVLIGYGISSRYSENSPTALIVEGLLNSVGAGILIYMSLVDLLAEDFKNEKVQNNGKLQLGVILCMLIGAGLMSMLAIWA</sequence>
<evidence type="ECO:0000256" key="5">
    <source>
        <dbReference type="ARBA" id="ARBA00022989"/>
    </source>
</evidence>
<evidence type="ECO:0000313" key="10">
    <source>
        <dbReference type="EMBL" id="GJN20298.1"/>
    </source>
</evidence>
<feature type="signal peptide" evidence="9">
    <location>
        <begin position="1"/>
        <end position="23"/>
    </location>
</feature>
<comment type="caution">
    <text evidence="10">The sequence shown here is derived from an EMBL/GenBank/DDBJ whole genome shotgun (WGS) entry which is preliminary data.</text>
</comment>
<keyword evidence="5 8" id="KW-1133">Transmembrane helix</keyword>
<evidence type="ECO:0000256" key="6">
    <source>
        <dbReference type="ARBA" id="ARBA00023065"/>
    </source>
</evidence>
<keyword evidence="3 8" id="KW-0813">Transport</keyword>
<evidence type="ECO:0000256" key="4">
    <source>
        <dbReference type="ARBA" id="ARBA00022692"/>
    </source>
</evidence>
<reference evidence="10" key="1">
    <citation type="journal article" date="2018" name="DNA Res.">
        <title>Multiple hybrid de novo genome assembly of finger millet, an orphan allotetraploid crop.</title>
        <authorList>
            <person name="Hatakeyama M."/>
            <person name="Aluri S."/>
            <person name="Balachadran M.T."/>
            <person name="Sivarajan S.R."/>
            <person name="Patrignani A."/>
            <person name="Gruter S."/>
            <person name="Poveda L."/>
            <person name="Shimizu-Inatsugi R."/>
            <person name="Baeten J."/>
            <person name="Francoijs K.J."/>
            <person name="Nataraja K.N."/>
            <person name="Reddy Y.A.N."/>
            <person name="Phadnis S."/>
            <person name="Ravikumar R.L."/>
            <person name="Schlapbach R."/>
            <person name="Sreeman S.M."/>
            <person name="Shimizu K.K."/>
        </authorList>
    </citation>
    <scope>NUCLEOTIDE SEQUENCE</scope>
</reference>
<dbReference type="GO" id="GO:0005886">
    <property type="term" value="C:plasma membrane"/>
    <property type="evidence" value="ECO:0007669"/>
    <property type="project" value="UniProtKB-SubCell"/>
</dbReference>
<feature type="transmembrane region" description="Helical" evidence="8">
    <location>
        <begin position="109"/>
        <end position="131"/>
    </location>
</feature>
<keyword evidence="9" id="KW-0732">Signal</keyword>
<dbReference type="GO" id="GO:0005385">
    <property type="term" value="F:zinc ion transmembrane transporter activity"/>
    <property type="evidence" value="ECO:0007669"/>
    <property type="project" value="InterPro"/>
</dbReference>
<keyword evidence="11" id="KW-1185">Reference proteome</keyword>
<dbReference type="PANTHER" id="PTHR11040:SF35">
    <property type="entry name" value="ZINC TRANSPORTER 5"/>
    <property type="match status" value="1"/>
</dbReference>
<dbReference type="EMBL" id="BQKI01000074">
    <property type="protein sequence ID" value="GJN20298.1"/>
    <property type="molecule type" value="Genomic_DNA"/>
</dbReference>
<evidence type="ECO:0000256" key="3">
    <source>
        <dbReference type="ARBA" id="ARBA00022448"/>
    </source>
</evidence>
<dbReference type="Proteomes" id="UP001054889">
    <property type="component" value="Unassembled WGS sequence"/>
</dbReference>
<name>A0AAV5EC26_ELECO</name>
<evidence type="ECO:0000313" key="11">
    <source>
        <dbReference type="Proteomes" id="UP001054889"/>
    </source>
</evidence>
<evidence type="ECO:0000256" key="1">
    <source>
        <dbReference type="ARBA" id="ARBA00004651"/>
    </source>
</evidence>